<dbReference type="PhylomeDB" id="Q8ERI0"/>
<evidence type="ECO:0000256" key="1">
    <source>
        <dbReference type="SAM" id="Phobius"/>
    </source>
</evidence>
<accession>Q8ERI0</accession>
<keyword evidence="1" id="KW-0812">Transmembrane</keyword>
<sequence>MNELAAYLTNVVSTDAIKNTSSSLIDKAGKVAEYGKAAGPAFGTIGFGYGMFSDTLNNDKTVGEAYAHNLSSIMAGVGATAIASLFVSNPVGWAAAGIMAAPVVGIILFEFAYANNSFGIQDGLNWAGQQFDKGWETVTDWADNIGQGLHNSWNLLNPFSTS</sequence>
<keyword evidence="1" id="KW-0472">Membrane</keyword>
<proteinExistence type="predicted"/>
<dbReference type="eggNOG" id="COG5444">
    <property type="taxonomic scope" value="Bacteria"/>
</dbReference>
<reference evidence="2 3" key="1">
    <citation type="journal article" date="2001" name="FEMS Microbiol. Lett.">
        <title>Oceanobacillus iheyensis gen. nov., sp. nov., a deep-sea extremely halotolerant and alkaliphilic species isolated from a depth of 1050 m on the Iheya Ridge.</title>
        <authorList>
            <person name="Lu J."/>
            <person name="Nogi Y."/>
            <person name="Takami H."/>
        </authorList>
    </citation>
    <scope>NUCLEOTIDE SEQUENCE [LARGE SCALE GENOMIC DNA]</scope>
    <source>
        <strain evidence="3">DSM 14371 / CIP 107618 / JCM 11309 / KCTC 3954 / HTE831</strain>
    </source>
</reference>
<dbReference type="EMBL" id="BA000028">
    <property type="protein sequence ID" value="BAC13278.1"/>
    <property type="molecule type" value="Genomic_DNA"/>
</dbReference>
<gene>
    <name evidence="2" type="ordered locus">OB1322</name>
</gene>
<keyword evidence="3" id="KW-1185">Reference proteome</keyword>
<dbReference type="KEGG" id="oih:OB1322"/>
<dbReference type="Proteomes" id="UP000000822">
    <property type="component" value="Chromosome"/>
</dbReference>
<evidence type="ECO:0000313" key="3">
    <source>
        <dbReference type="Proteomes" id="UP000000822"/>
    </source>
</evidence>
<feature type="transmembrane region" description="Helical" evidence="1">
    <location>
        <begin position="93"/>
        <end position="113"/>
    </location>
</feature>
<dbReference type="OrthoDB" id="2806194at2"/>
<dbReference type="RefSeq" id="WP_011065726.1">
    <property type="nucleotide sequence ID" value="NC_004193.1"/>
</dbReference>
<dbReference type="STRING" id="221109.gene:10733562"/>
<feature type="transmembrane region" description="Helical" evidence="1">
    <location>
        <begin position="66"/>
        <end position="87"/>
    </location>
</feature>
<dbReference type="AlphaFoldDB" id="Q8ERI0"/>
<dbReference type="HOGENOM" id="CLU_1633689_0_0_9"/>
<protein>
    <submittedName>
        <fullName evidence="2">Uncharacterized protein</fullName>
    </submittedName>
</protein>
<keyword evidence="1" id="KW-1133">Transmembrane helix</keyword>
<evidence type="ECO:0000313" key="2">
    <source>
        <dbReference type="EMBL" id="BAC13278.1"/>
    </source>
</evidence>
<name>Q8ERI0_OCEIH</name>
<reference evidence="2 3" key="2">
    <citation type="journal article" date="2002" name="Nucleic Acids Res.">
        <title>Genome sequence of Oceanobacillus iheyensis isolated from the Iheya Ridge and its unexpected adaptive capabilities to extreme environments.</title>
        <authorList>
            <person name="Takami H."/>
            <person name="Takaki Y."/>
            <person name="Uchiyama I."/>
        </authorList>
    </citation>
    <scope>NUCLEOTIDE SEQUENCE [LARGE SCALE GENOMIC DNA]</scope>
    <source>
        <strain evidence="3">DSM 14371 / CIP 107618 / JCM 11309 / KCTC 3954 / HTE831</strain>
    </source>
</reference>
<organism evidence="2 3">
    <name type="scientific">Oceanobacillus iheyensis (strain DSM 14371 / CIP 107618 / JCM 11309 / KCTC 3954 / HTE831)</name>
    <dbReference type="NCBI Taxonomy" id="221109"/>
    <lineage>
        <taxon>Bacteria</taxon>
        <taxon>Bacillati</taxon>
        <taxon>Bacillota</taxon>
        <taxon>Bacilli</taxon>
        <taxon>Bacillales</taxon>
        <taxon>Bacillaceae</taxon>
        <taxon>Oceanobacillus</taxon>
    </lineage>
</organism>